<evidence type="ECO:0000313" key="2">
    <source>
        <dbReference type="EMBL" id="SCA56226.1"/>
    </source>
</evidence>
<dbReference type="PANTHER" id="PTHR43861">
    <property type="entry name" value="TRANS-ACONITATE 2-METHYLTRANSFERASE-RELATED"/>
    <property type="match status" value="1"/>
</dbReference>
<dbReference type="RefSeq" id="WP_069186904.1">
    <property type="nucleotide sequence ID" value="NZ_FLYE01000012.1"/>
</dbReference>
<dbReference type="InterPro" id="IPR025714">
    <property type="entry name" value="Methyltranfer_dom"/>
</dbReference>
<accession>A0A1C3RG01</accession>
<dbReference type="Pfam" id="PF13847">
    <property type="entry name" value="Methyltransf_31"/>
    <property type="match status" value="1"/>
</dbReference>
<proteinExistence type="predicted"/>
<gene>
    <name evidence="2" type="ORF">MTBPR1_20074</name>
</gene>
<dbReference type="Proteomes" id="UP000231658">
    <property type="component" value="Unassembled WGS sequence"/>
</dbReference>
<dbReference type="AlphaFoldDB" id="A0A1C3RG01"/>
<dbReference type="SUPFAM" id="SSF53335">
    <property type="entry name" value="S-adenosyl-L-methionine-dependent methyltransferases"/>
    <property type="match status" value="1"/>
</dbReference>
<keyword evidence="3" id="KW-1185">Reference proteome</keyword>
<feature type="domain" description="Methyltransferase" evidence="1">
    <location>
        <begin position="50"/>
        <end position="156"/>
    </location>
</feature>
<evidence type="ECO:0000313" key="3">
    <source>
        <dbReference type="Proteomes" id="UP000231658"/>
    </source>
</evidence>
<dbReference type="OrthoDB" id="9787738at2"/>
<sequence>MNTKISFKDKWHKNPDLAFSQTLDPKSEIHQWIMQRNGWFNVQGMRECLKNRSRVLDAGCGNGRVTALFRENSEVDSTEIIGIDLVAAKVAEANLEGARNTQFYQKDLLDDLTDLGQFDYIYSQEVLHHTADPQQAFRNLVEILAKNGDISIYVYKVKSPIREYTDDYLRNIISEMNYEDAMLTSTNIAKLGKVLSDLDLEIEVPAIPELGIESGKQNLQRFIYNHFFKCFWNNDLSVEDNAVVNYDWYHPQLASRHTLEEIEGWFRTEELEITRAYEDPYGITVSGRRT</sequence>
<dbReference type="STRING" id="1867952.MTBPR1_20074"/>
<dbReference type="CDD" id="cd02440">
    <property type="entry name" value="AdoMet_MTases"/>
    <property type="match status" value="1"/>
</dbReference>
<dbReference type="InterPro" id="IPR029063">
    <property type="entry name" value="SAM-dependent_MTases_sf"/>
</dbReference>
<dbReference type="Gene3D" id="3.40.50.150">
    <property type="entry name" value="Vaccinia Virus protein VP39"/>
    <property type="match status" value="1"/>
</dbReference>
<organism evidence="2 3">
    <name type="scientific">Candidatus Terasakiella magnetica</name>
    <dbReference type="NCBI Taxonomy" id="1867952"/>
    <lineage>
        <taxon>Bacteria</taxon>
        <taxon>Pseudomonadati</taxon>
        <taxon>Pseudomonadota</taxon>
        <taxon>Alphaproteobacteria</taxon>
        <taxon>Rhodospirillales</taxon>
        <taxon>Terasakiellaceae</taxon>
        <taxon>Terasakiella</taxon>
    </lineage>
</organism>
<evidence type="ECO:0000259" key="1">
    <source>
        <dbReference type="Pfam" id="PF13847"/>
    </source>
</evidence>
<dbReference type="EMBL" id="FLYE01000012">
    <property type="protein sequence ID" value="SCA56226.1"/>
    <property type="molecule type" value="Genomic_DNA"/>
</dbReference>
<name>A0A1C3RG01_9PROT</name>
<protein>
    <recommendedName>
        <fullName evidence="1">Methyltransferase domain-containing protein</fullName>
    </recommendedName>
</protein>
<reference evidence="2 3" key="1">
    <citation type="submission" date="2016-07" db="EMBL/GenBank/DDBJ databases">
        <authorList>
            <person name="Lefevre C.T."/>
        </authorList>
    </citation>
    <scope>NUCLEOTIDE SEQUENCE [LARGE SCALE GENOMIC DNA]</scope>
    <source>
        <strain evidence="2">PR1</strain>
    </source>
</reference>